<organism evidence="2 3">
    <name type="scientific">Paenibacillus alba</name>
    <dbReference type="NCBI Taxonomy" id="1197127"/>
    <lineage>
        <taxon>Bacteria</taxon>
        <taxon>Bacillati</taxon>
        <taxon>Bacillota</taxon>
        <taxon>Bacilli</taxon>
        <taxon>Bacillales</taxon>
        <taxon>Paenibacillaceae</taxon>
        <taxon>Paenibacillus</taxon>
    </lineage>
</organism>
<dbReference type="InterPro" id="IPR000182">
    <property type="entry name" value="GNAT_dom"/>
</dbReference>
<evidence type="ECO:0000313" key="3">
    <source>
        <dbReference type="Proteomes" id="UP001338137"/>
    </source>
</evidence>
<accession>A0ABU6G8U3</accession>
<dbReference type="PANTHER" id="PTHR43441:SF12">
    <property type="entry name" value="RIBOSOMAL N-ACETYLTRANSFERASE YDAF-RELATED"/>
    <property type="match status" value="1"/>
</dbReference>
<dbReference type="RefSeq" id="WP_326074597.1">
    <property type="nucleotide sequence ID" value="NZ_JARLKY010000073.1"/>
</dbReference>
<feature type="domain" description="N-acetyltransferase" evidence="1">
    <location>
        <begin position="9"/>
        <end position="175"/>
    </location>
</feature>
<evidence type="ECO:0000259" key="1">
    <source>
        <dbReference type="PROSITE" id="PS51186"/>
    </source>
</evidence>
<dbReference type="Proteomes" id="UP001338137">
    <property type="component" value="Unassembled WGS sequence"/>
</dbReference>
<dbReference type="EMBL" id="JARLKY010000073">
    <property type="protein sequence ID" value="MEC0230585.1"/>
    <property type="molecule type" value="Genomic_DNA"/>
</dbReference>
<protein>
    <submittedName>
        <fullName evidence="2">GNAT family protein</fullName>
    </submittedName>
</protein>
<reference evidence="2 3" key="1">
    <citation type="submission" date="2023-03" db="EMBL/GenBank/DDBJ databases">
        <title>Bacillus Genome Sequencing.</title>
        <authorList>
            <person name="Dunlap C."/>
        </authorList>
    </citation>
    <scope>NUCLEOTIDE SEQUENCE [LARGE SCALE GENOMIC DNA]</scope>
    <source>
        <strain evidence="2 3">BD-533</strain>
    </source>
</reference>
<sequence>MILKIDEELTLKVLEQEDAPALFALTDGSRHYLREWLPWIDGTKQIENTESFIQFCQNQQASNNGFQTGIWFNGEIAGCIGYHAIDWSNQKTSIGYWLGENYQGNGIMTKSCKRLVEYAFNELDLNRVEIRCGAGNLKSKAIPEKLGFRQEGHIREAEWLYDHYIDHLVYGLLRRDWTG</sequence>
<name>A0ABU6G8U3_9BACL</name>
<dbReference type="SUPFAM" id="SSF55729">
    <property type="entry name" value="Acyl-CoA N-acyltransferases (Nat)"/>
    <property type="match status" value="1"/>
</dbReference>
<keyword evidence="3" id="KW-1185">Reference proteome</keyword>
<dbReference type="InterPro" id="IPR016181">
    <property type="entry name" value="Acyl_CoA_acyltransferase"/>
</dbReference>
<dbReference type="PANTHER" id="PTHR43441">
    <property type="entry name" value="RIBOSOMAL-PROTEIN-SERINE ACETYLTRANSFERASE"/>
    <property type="match status" value="1"/>
</dbReference>
<comment type="caution">
    <text evidence="2">The sequence shown here is derived from an EMBL/GenBank/DDBJ whole genome shotgun (WGS) entry which is preliminary data.</text>
</comment>
<dbReference type="InterPro" id="IPR051908">
    <property type="entry name" value="Ribosomal_N-acetyltransferase"/>
</dbReference>
<dbReference type="Gene3D" id="3.40.630.30">
    <property type="match status" value="1"/>
</dbReference>
<gene>
    <name evidence="2" type="ORF">P4I72_25970</name>
</gene>
<dbReference type="Pfam" id="PF13302">
    <property type="entry name" value="Acetyltransf_3"/>
    <property type="match status" value="1"/>
</dbReference>
<dbReference type="PROSITE" id="PS51186">
    <property type="entry name" value="GNAT"/>
    <property type="match status" value="1"/>
</dbReference>
<evidence type="ECO:0000313" key="2">
    <source>
        <dbReference type="EMBL" id="MEC0230585.1"/>
    </source>
</evidence>
<proteinExistence type="predicted"/>